<evidence type="ECO:0000313" key="3">
    <source>
        <dbReference type="EMBL" id="UNP29225.1"/>
    </source>
</evidence>
<accession>A0ABY3XE29</accession>
<dbReference type="SUPFAM" id="SSF53474">
    <property type="entry name" value="alpha/beta-Hydrolases"/>
    <property type="match status" value="1"/>
</dbReference>
<dbReference type="RefSeq" id="WP_057944718.1">
    <property type="nucleotide sequence ID" value="NZ_CP011131.1"/>
</dbReference>
<feature type="compositionally biased region" description="Basic and acidic residues" evidence="1">
    <location>
        <begin position="320"/>
        <end position="337"/>
    </location>
</feature>
<dbReference type="InterPro" id="IPR029058">
    <property type="entry name" value="AB_hydrolase_fold"/>
</dbReference>
<feature type="compositionally biased region" description="Polar residues" evidence="1">
    <location>
        <begin position="443"/>
        <end position="454"/>
    </location>
</feature>
<name>A0ABY3XE29_9GAMM</name>
<evidence type="ECO:0000256" key="1">
    <source>
        <dbReference type="SAM" id="MobiDB-lite"/>
    </source>
</evidence>
<feature type="domain" description="X-Tfes XVIPCD" evidence="2">
    <location>
        <begin position="326"/>
        <end position="426"/>
    </location>
</feature>
<dbReference type="Proteomes" id="UP000829194">
    <property type="component" value="Chromosome"/>
</dbReference>
<dbReference type="EMBL" id="CP093547">
    <property type="protein sequence ID" value="UNP29225.1"/>
    <property type="molecule type" value="Genomic_DNA"/>
</dbReference>
<gene>
    <name evidence="3" type="ORF">MOV92_22610</name>
</gene>
<dbReference type="Pfam" id="PF20410">
    <property type="entry name" value="X-Tfes_XVIPCD"/>
    <property type="match status" value="1"/>
</dbReference>
<proteinExistence type="predicted"/>
<feature type="region of interest" description="Disordered" evidence="1">
    <location>
        <begin position="435"/>
        <end position="454"/>
    </location>
</feature>
<sequence>MTMTMTTQQYANLAQDAYRSPDLSKSEDKYPVIDGVRYAILAHVDKESGYQGTVYQRLDTKEIIVAHRGSEFDNQPFEDGLIADGGMVAKRANAQAADALEFTKSAIDMAKAHQDRFGGPEPQVTVTGHSLGGCLAQITAAKLNLNGETFNPYGAADLGYRIPEGGNQIVNHVMAGDVVSAASKHFGKVQMYAEPVELNGMKAAGYDDNGSQWDIRNPVKAAVTGGDSHRMHHFLDTDGNGRPDRSILAQPQARELADKHRPMFDKYRGDIESIRGGVSVGASSLRGVQGVADEIGRLLPDKPAESPFKDAHGYLPSGGDRPHDPRQPGHPDHKMHDTINSGVQAIYARQGMSFDESGDRTVAASLASAKQSGLQRADHVVPGNAAKSGVDIFVVEGDLQDPAHKRVQVNTAVAAQIPVDASFQQVGAVNKRQGAVAVEEPSQEQARTSAPRTA</sequence>
<evidence type="ECO:0000259" key="2">
    <source>
        <dbReference type="Pfam" id="PF20410"/>
    </source>
</evidence>
<organism evidence="3 4">
    <name type="scientific">Lysobacter gummosus</name>
    <dbReference type="NCBI Taxonomy" id="262324"/>
    <lineage>
        <taxon>Bacteria</taxon>
        <taxon>Pseudomonadati</taxon>
        <taxon>Pseudomonadota</taxon>
        <taxon>Gammaproteobacteria</taxon>
        <taxon>Lysobacterales</taxon>
        <taxon>Lysobacteraceae</taxon>
        <taxon>Lysobacter</taxon>
    </lineage>
</organism>
<reference evidence="3 4" key="1">
    <citation type="submission" date="2022-03" db="EMBL/GenBank/DDBJ databases">
        <title>Complete genome sequence of Lysobacter capsici VKM B-2533 and Lysobacter gummosus 10.1.1, promising sources of lytic agents.</title>
        <authorList>
            <person name="Tarlachkov S.V."/>
            <person name="Kudryakova I.V."/>
            <person name="Afoshin A.S."/>
            <person name="Leontyevskaya E.A."/>
            <person name="Leontyevskaya N.V."/>
        </authorList>
    </citation>
    <scope>NUCLEOTIDE SEQUENCE [LARGE SCALE GENOMIC DNA]</scope>
    <source>
        <strain evidence="3 4">10.1.1</strain>
    </source>
</reference>
<dbReference type="Pfam" id="PF26363">
    <property type="entry name" value="Phospholipase-like"/>
    <property type="match status" value="1"/>
</dbReference>
<evidence type="ECO:0000313" key="4">
    <source>
        <dbReference type="Proteomes" id="UP000829194"/>
    </source>
</evidence>
<feature type="compositionally biased region" description="Basic and acidic residues" evidence="1">
    <location>
        <begin position="299"/>
        <end position="312"/>
    </location>
</feature>
<dbReference type="Gene3D" id="3.40.50.1820">
    <property type="entry name" value="alpha/beta hydrolase"/>
    <property type="match status" value="1"/>
</dbReference>
<keyword evidence="4" id="KW-1185">Reference proteome</keyword>
<feature type="region of interest" description="Disordered" evidence="1">
    <location>
        <begin position="299"/>
        <end position="337"/>
    </location>
</feature>
<dbReference type="InterPro" id="IPR046519">
    <property type="entry name" value="X-Tfes_XVIPCD"/>
</dbReference>
<protein>
    <recommendedName>
        <fullName evidence="2">X-Tfes XVIPCD domain-containing protein</fullName>
    </recommendedName>
</protein>